<proteinExistence type="predicted"/>
<reference evidence="1" key="1">
    <citation type="submission" date="2020-10" db="EMBL/GenBank/DDBJ databases">
        <authorList>
            <person name="Gilroy R."/>
        </authorList>
    </citation>
    <scope>NUCLEOTIDE SEQUENCE</scope>
    <source>
        <strain evidence="1">CHK184-20233</strain>
    </source>
</reference>
<reference evidence="1" key="2">
    <citation type="journal article" date="2021" name="PeerJ">
        <title>Extensive microbial diversity within the chicken gut microbiome revealed by metagenomics and culture.</title>
        <authorList>
            <person name="Gilroy R."/>
            <person name="Ravi A."/>
            <person name="Getino M."/>
            <person name="Pursley I."/>
            <person name="Horton D.L."/>
            <person name="Alikhan N.F."/>
            <person name="Baker D."/>
            <person name="Gharbi K."/>
            <person name="Hall N."/>
            <person name="Watson M."/>
            <person name="Adriaenssens E.M."/>
            <person name="Foster-Nyarko E."/>
            <person name="Jarju S."/>
            <person name="Secka A."/>
            <person name="Antonio M."/>
            <person name="Oren A."/>
            <person name="Chaudhuri R.R."/>
            <person name="La Ragione R."/>
            <person name="Hildebrand F."/>
            <person name="Pallen M.J."/>
        </authorList>
    </citation>
    <scope>NUCLEOTIDE SEQUENCE</scope>
    <source>
        <strain evidence="1">CHK184-20233</strain>
    </source>
</reference>
<dbReference type="EMBL" id="DVHC01000030">
    <property type="protein sequence ID" value="HIR58972.1"/>
    <property type="molecule type" value="Genomic_DNA"/>
</dbReference>
<protein>
    <submittedName>
        <fullName evidence="1">Uncharacterized protein</fullName>
    </submittedName>
</protein>
<comment type="caution">
    <text evidence="1">The sequence shown here is derived from an EMBL/GenBank/DDBJ whole genome shotgun (WGS) entry which is preliminary data.</text>
</comment>
<dbReference type="Proteomes" id="UP000824232">
    <property type="component" value="Unassembled WGS sequence"/>
</dbReference>
<organism evidence="1 2">
    <name type="scientific">Candidatus Onthousia excrementipullorum</name>
    <dbReference type="NCBI Taxonomy" id="2840884"/>
    <lineage>
        <taxon>Bacteria</taxon>
        <taxon>Bacillati</taxon>
        <taxon>Bacillota</taxon>
        <taxon>Bacilli</taxon>
        <taxon>Candidatus Onthousia</taxon>
    </lineage>
</organism>
<gene>
    <name evidence="1" type="ORF">IAB38_02880</name>
</gene>
<evidence type="ECO:0000313" key="1">
    <source>
        <dbReference type="EMBL" id="HIR58972.1"/>
    </source>
</evidence>
<dbReference type="AlphaFoldDB" id="A0A9D1J2Y4"/>
<name>A0A9D1J2Y4_9FIRM</name>
<accession>A0A9D1J2Y4</accession>
<sequence length="191" mass="22635">MLEKFIDYTYQIFPTIDTNIKNGIKDLMKQFDTTKPNWFSRPLDILSQGDILENIPFSYTNQDGEEVTFITKGMILSNTCDMTRDEYIMIAPFIPFNHDFKEETMLNIKNNIISGKMCLTNCYLDNYYIDFSRSSSFVRNIIVDLYKKGKIKRIHSLSQFGFYFLCSKIAVYYLRVENYDNFNSRSKEIFM</sequence>
<evidence type="ECO:0000313" key="2">
    <source>
        <dbReference type="Proteomes" id="UP000824232"/>
    </source>
</evidence>